<keyword evidence="1" id="KW-0732">Signal</keyword>
<proteinExistence type="predicted"/>
<gene>
    <name evidence="2" type="ORF">OCL97_12240</name>
</gene>
<organism evidence="2 3">
    <name type="scientific">Phenylobacterium ferrooxidans</name>
    <dbReference type="NCBI Taxonomy" id="2982689"/>
    <lineage>
        <taxon>Bacteria</taxon>
        <taxon>Pseudomonadati</taxon>
        <taxon>Pseudomonadota</taxon>
        <taxon>Alphaproteobacteria</taxon>
        <taxon>Caulobacterales</taxon>
        <taxon>Caulobacteraceae</taxon>
        <taxon>Phenylobacterium</taxon>
    </lineage>
</organism>
<evidence type="ECO:0000256" key="1">
    <source>
        <dbReference type="SAM" id="SignalP"/>
    </source>
</evidence>
<dbReference type="Pfam" id="PF10722">
    <property type="entry name" value="YbjN"/>
    <property type="match status" value="1"/>
</dbReference>
<keyword evidence="3" id="KW-1185">Reference proteome</keyword>
<evidence type="ECO:0000313" key="3">
    <source>
        <dbReference type="Proteomes" id="UP001598130"/>
    </source>
</evidence>
<accession>A0ABW6CSN6</accession>
<dbReference type="Proteomes" id="UP001598130">
    <property type="component" value="Unassembled WGS sequence"/>
</dbReference>
<reference evidence="2 3" key="1">
    <citation type="submission" date="2022-09" db="EMBL/GenBank/DDBJ databases">
        <title>New species of Phenylobacterium.</title>
        <authorList>
            <person name="Mieszkin S."/>
        </authorList>
    </citation>
    <scope>NUCLEOTIDE SEQUENCE [LARGE SCALE GENOMIC DNA]</scope>
    <source>
        <strain evidence="2 3">HK31-G</strain>
    </source>
</reference>
<sequence>MTFRIIAGAAALTAALLAFATPASAFDARKPADVLAVLQTNGASGELKTDDKGLPWIKGLVGKLIFEVNFLKCDKTKTVCDLVVYQLGWDDDDLVNFEQVNLWNRNAYLCPAYLNTDNHPYAWYALRPSVNDRREDVVAQQKEWLSCVADFDDFTSAPATYFKTQ</sequence>
<dbReference type="InterPro" id="IPR019660">
    <property type="entry name" value="Put_sensory_transdc_reg_YbjN"/>
</dbReference>
<feature type="signal peptide" evidence="1">
    <location>
        <begin position="1"/>
        <end position="25"/>
    </location>
</feature>
<feature type="chain" id="PRO_5047306235" evidence="1">
    <location>
        <begin position="26"/>
        <end position="165"/>
    </location>
</feature>
<dbReference type="EMBL" id="JAOTJD010000021">
    <property type="protein sequence ID" value="MFD3264726.1"/>
    <property type="molecule type" value="Genomic_DNA"/>
</dbReference>
<evidence type="ECO:0000313" key="2">
    <source>
        <dbReference type="EMBL" id="MFD3264726.1"/>
    </source>
</evidence>
<protein>
    <submittedName>
        <fullName evidence="2">YbjN domain-containing protein</fullName>
    </submittedName>
</protein>
<dbReference type="RefSeq" id="WP_377370308.1">
    <property type="nucleotide sequence ID" value="NZ_JAOTJD010000021.1"/>
</dbReference>
<name>A0ABW6CSN6_9CAUL</name>
<comment type="caution">
    <text evidence="2">The sequence shown here is derived from an EMBL/GenBank/DDBJ whole genome shotgun (WGS) entry which is preliminary data.</text>
</comment>